<dbReference type="SMART" id="SM00360">
    <property type="entry name" value="RRM"/>
    <property type="match status" value="1"/>
</dbReference>
<dbReference type="GO" id="GO:0003723">
    <property type="term" value="F:RNA binding"/>
    <property type="evidence" value="ECO:0007669"/>
    <property type="project" value="UniProtKB-UniRule"/>
</dbReference>
<dbReference type="InterPro" id="IPR000504">
    <property type="entry name" value="RRM_dom"/>
</dbReference>
<comment type="caution">
    <text evidence="9">The sequence shown here is derived from an EMBL/GenBank/DDBJ whole genome shotgun (WGS) entry which is preliminary data.</text>
</comment>
<dbReference type="Proteomes" id="UP000306102">
    <property type="component" value="Unassembled WGS sequence"/>
</dbReference>
<feature type="domain" description="MADS-box" evidence="7">
    <location>
        <begin position="1"/>
        <end position="61"/>
    </location>
</feature>
<dbReference type="CDD" id="cd00265">
    <property type="entry name" value="MADS_MEF2_like"/>
    <property type="match status" value="1"/>
</dbReference>
<sequence>MGRGKIEIKRIENPTNRQVTYSKRRNGIFKKAQELAVLCDAKVSLIMFSNTGKFHEYISPSITTKKIYDEYQKALGIDLWSTHYEVFALLSLSHRIGEELNDLSIEELGGLEQKMDASLTIVRERKAYEMAKEEGGWIPVVRQRGMQERRRHGGCRDVFTIFVDNLPTLVSPKRLYTLFNKFGVVQDVFIPYKRRRTTNTRFGFVRFDCLVAATIAVQKANGLWMDDKAIEVKHANLGKEKLEGVVSTKPEAVRGKPCVARENITLKAEEIGNGWLYESVVVRLKESYATVNLKKEIEAIEVEDVLVRESGGRGVVITFRSKEEMVQRLKPIKELIMEWCEIISEGKSGLVLEQEKSVWLSCYGIPLNLWNSTNVKRIGGLWAIFCTAREI</sequence>
<dbReference type="InterPro" id="IPR002487">
    <property type="entry name" value="TF_Kbox"/>
</dbReference>
<evidence type="ECO:0000256" key="3">
    <source>
        <dbReference type="ARBA" id="ARBA00023125"/>
    </source>
</evidence>
<name>A0A4S4ESW9_CAMSN</name>
<evidence type="ECO:0000256" key="1">
    <source>
        <dbReference type="ARBA" id="ARBA00004123"/>
    </source>
</evidence>
<dbReference type="InterPro" id="IPR012677">
    <property type="entry name" value="Nucleotide-bd_a/b_plait_sf"/>
</dbReference>
<accession>A0A4S4ESW9</accession>
<dbReference type="InterPro" id="IPR002100">
    <property type="entry name" value="TF_MADSbox"/>
</dbReference>
<dbReference type="CDD" id="cd00590">
    <property type="entry name" value="RRM_SF"/>
    <property type="match status" value="1"/>
</dbReference>
<protein>
    <recommendedName>
        <fullName evidence="11">RRM domain-containing protein</fullName>
    </recommendedName>
</protein>
<comment type="subcellular location">
    <subcellularLocation>
        <location evidence="1">Nucleus</location>
    </subcellularLocation>
</comment>
<proteinExistence type="predicted"/>
<dbReference type="SUPFAM" id="SSF55455">
    <property type="entry name" value="SRF-like"/>
    <property type="match status" value="1"/>
</dbReference>
<dbReference type="Gene3D" id="3.40.1810.10">
    <property type="entry name" value="Transcription factor, MADS-box"/>
    <property type="match status" value="1"/>
</dbReference>
<dbReference type="InterPro" id="IPR035979">
    <property type="entry name" value="RBD_domain_sf"/>
</dbReference>
<dbReference type="SMART" id="SM00432">
    <property type="entry name" value="MADS"/>
    <property type="match status" value="1"/>
</dbReference>
<dbReference type="AlphaFoldDB" id="A0A4S4ESW9"/>
<dbReference type="GO" id="GO:0003700">
    <property type="term" value="F:DNA-binding transcription factor activity"/>
    <property type="evidence" value="ECO:0007669"/>
    <property type="project" value="InterPro"/>
</dbReference>
<keyword evidence="5" id="KW-0539">Nucleus</keyword>
<evidence type="ECO:0000313" key="9">
    <source>
        <dbReference type="EMBL" id="THG19316.1"/>
    </source>
</evidence>
<evidence type="ECO:0000256" key="2">
    <source>
        <dbReference type="ARBA" id="ARBA00023015"/>
    </source>
</evidence>
<keyword evidence="2" id="KW-0805">Transcription regulation</keyword>
<dbReference type="PRINTS" id="PR00404">
    <property type="entry name" value="MADSDOMAIN"/>
</dbReference>
<dbReference type="Pfam" id="PF01486">
    <property type="entry name" value="K-box"/>
    <property type="match status" value="1"/>
</dbReference>
<dbReference type="Gene3D" id="3.30.70.330">
    <property type="match status" value="1"/>
</dbReference>
<feature type="domain" description="RRM" evidence="8">
    <location>
        <begin position="159"/>
        <end position="237"/>
    </location>
</feature>
<keyword evidence="4" id="KW-0804">Transcription</keyword>
<dbReference type="PROSITE" id="PS00350">
    <property type="entry name" value="MADS_BOX_1"/>
    <property type="match status" value="1"/>
</dbReference>
<dbReference type="GO" id="GO:0000977">
    <property type="term" value="F:RNA polymerase II transcription regulatory region sequence-specific DNA binding"/>
    <property type="evidence" value="ECO:0007669"/>
    <property type="project" value="InterPro"/>
</dbReference>
<gene>
    <name evidence="9" type="ORF">TEA_028515</name>
</gene>
<evidence type="ECO:0000256" key="5">
    <source>
        <dbReference type="ARBA" id="ARBA00023242"/>
    </source>
</evidence>
<dbReference type="InterPro" id="IPR036879">
    <property type="entry name" value="TF_MADSbox_sf"/>
</dbReference>
<evidence type="ECO:0000259" key="7">
    <source>
        <dbReference type="PROSITE" id="PS50066"/>
    </source>
</evidence>
<dbReference type="GO" id="GO:0005634">
    <property type="term" value="C:nucleus"/>
    <property type="evidence" value="ECO:0007669"/>
    <property type="project" value="UniProtKB-SubCell"/>
</dbReference>
<reference evidence="9 10" key="1">
    <citation type="journal article" date="2018" name="Proc. Natl. Acad. Sci. U.S.A.">
        <title>Draft genome sequence of Camellia sinensis var. sinensis provides insights into the evolution of the tea genome and tea quality.</title>
        <authorList>
            <person name="Wei C."/>
            <person name="Yang H."/>
            <person name="Wang S."/>
            <person name="Zhao J."/>
            <person name="Liu C."/>
            <person name="Gao L."/>
            <person name="Xia E."/>
            <person name="Lu Y."/>
            <person name="Tai Y."/>
            <person name="She G."/>
            <person name="Sun J."/>
            <person name="Cao H."/>
            <person name="Tong W."/>
            <person name="Gao Q."/>
            <person name="Li Y."/>
            <person name="Deng W."/>
            <person name="Jiang X."/>
            <person name="Wang W."/>
            <person name="Chen Q."/>
            <person name="Zhang S."/>
            <person name="Li H."/>
            <person name="Wu J."/>
            <person name="Wang P."/>
            <person name="Li P."/>
            <person name="Shi C."/>
            <person name="Zheng F."/>
            <person name="Jian J."/>
            <person name="Huang B."/>
            <person name="Shan D."/>
            <person name="Shi M."/>
            <person name="Fang C."/>
            <person name="Yue Y."/>
            <person name="Li F."/>
            <person name="Li D."/>
            <person name="Wei S."/>
            <person name="Han B."/>
            <person name="Jiang C."/>
            <person name="Yin Y."/>
            <person name="Xia T."/>
            <person name="Zhang Z."/>
            <person name="Bennetzen J.L."/>
            <person name="Zhao S."/>
            <person name="Wan X."/>
        </authorList>
    </citation>
    <scope>NUCLEOTIDE SEQUENCE [LARGE SCALE GENOMIC DNA]</scope>
    <source>
        <strain evidence="10">cv. Shuchazao</strain>
        <tissue evidence="9">Leaf</tissue>
    </source>
</reference>
<keyword evidence="6" id="KW-0694">RNA-binding</keyword>
<dbReference type="EMBL" id="SDRB02002487">
    <property type="protein sequence ID" value="THG19316.1"/>
    <property type="molecule type" value="Genomic_DNA"/>
</dbReference>
<evidence type="ECO:0008006" key="11">
    <source>
        <dbReference type="Google" id="ProtNLM"/>
    </source>
</evidence>
<dbReference type="PANTHER" id="PTHR48019">
    <property type="entry name" value="SERUM RESPONSE FACTOR HOMOLOG"/>
    <property type="match status" value="1"/>
</dbReference>
<organism evidence="9 10">
    <name type="scientific">Camellia sinensis var. sinensis</name>
    <name type="common">China tea</name>
    <dbReference type="NCBI Taxonomy" id="542762"/>
    <lineage>
        <taxon>Eukaryota</taxon>
        <taxon>Viridiplantae</taxon>
        <taxon>Streptophyta</taxon>
        <taxon>Embryophyta</taxon>
        <taxon>Tracheophyta</taxon>
        <taxon>Spermatophyta</taxon>
        <taxon>Magnoliopsida</taxon>
        <taxon>eudicotyledons</taxon>
        <taxon>Gunneridae</taxon>
        <taxon>Pentapetalae</taxon>
        <taxon>asterids</taxon>
        <taxon>Ericales</taxon>
        <taxon>Theaceae</taxon>
        <taxon>Camellia</taxon>
    </lineage>
</organism>
<dbReference type="InterPro" id="IPR033896">
    <property type="entry name" value="MEF2-like_N"/>
</dbReference>
<evidence type="ECO:0000313" key="10">
    <source>
        <dbReference type="Proteomes" id="UP000306102"/>
    </source>
</evidence>
<dbReference type="SUPFAM" id="SSF54928">
    <property type="entry name" value="RNA-binding domain, RBD"/>
    <property type="match status" value="1"/>
</dbReference>
<keyword evidence="3" id="KW-0238">DNA-binding</keyword>
<keyword evidence="10" id="KW-1185">Reference proteome</keyword>
<dbReference type="GO" id="GO:0046983">
    <property type="term" value="F:protein dimerization activity"/>
    <property type="evidence" value="ECO:0007669"/>
    <property type="project" value="InterPro"/>
</dbReference>
<dbReference type="Pfam" id="PF00076">
    <property type="entry name" value="RRM_1"/>
    <property type="match status" value="1"/>
</dbReference>
<dbReference type="PROSITE" id="PS50102">
    <property type="entry name" value="RRM"/>
    <property type="match status" value="1"/>
</dbReference>
<dbReference type="GO" id="GO:0045944">
    <property type="term" value="P:positive regulation of transcription by RNA polymerase II"/>
    <property type="evidence" value="ECO:0007669"/>
    <property type="project" value="InterPro"/>
</dbReference>
<dbReference type="InterPro" id="IPR050142">
    <property type="entry name" value="MADS-box/MEF2_TF"/>
</dbReference>
<evidence type="ECO:0000256" key="4">
    <source>
        <dbReference type="ARBA" id="ARBA00023163"/>
    </source>
</evidence>
<dbReference type="Pfam" id="PF00319">
    <property type="entry name" value="SRF-TF"/>
    <property type="match status" value="1"/>
</dbReference>
<evidence type="ECO:0000256" key="6">
    <source>
        <dbReference type="PROSITE-ProRule" id="PRU00176"/>
    </source>
</evidence>
<dbReference type="PROSITE" id="PS50066">
    <property type="entry name" value="MADS_BOX_2"/>
    <property type="match status" value="1"/>
</dbReference>
<evidence type="ECO:0000259" key="8">
    <source>
        <dbReference type="PROSITE" id="PS50102"/>
    </source>
</evidence>